<evidence type="ECO:0000313" key="1">
    <source>
        <dbReference type="EMBL" id="MCO6048754.1"/>
    </source>
</evidence>
<name>A0ABT1C1R5_9HYPH</name>
<accession>A0ABT1C1R5</accession>
<evidence type="ECO:0008006" key="3">
    <source>
        <dbReference type="Google" id="ProtNLM"/>
    </source>
</evidence>
<keyword evidence="2" id="KW-1185">Reference proteome</keyword>
<proteinExistence type="predicted"/>
<sequence>MTGISLTTPVAQQTATLSADGKLLAVHVPMAFRKRGGRKMVVAPNGSAAAPHPHAWPARRSNVDQSLLTTLAQAFRWQRMLDEGQFATISDLAKAEKLDHSIVSRTLRLTLLAPDLIEAILDGTQPEGIERQRLLHGFPIEWEKQRRMAAG</sequence>
<dbReference type="Proteomes" id="UP001205906">
    <property type="component" value="Unassembled WGS sequence"/>
</dbReference>
<protein>
    <recommendedName>
        <fullName evidence="3">Bacteriophage-related protein</fullName>
    </recommendedName>
</protein>
<dbReference type="Gene3D" id="1.10.10.2830">
    <property type="match status" value="1"/>
</dbReference>
<dbReference type="SUPFAM" id="SSF109709">
    <property type="entry name" value="KorB DNA-binding domain-like"/>
    <property type="match status" value="1"/>
</dbReference>
<gene>
    <name evidence="1" type="ORF">NGM99_03005</name>
</gene>
<comment type="caution">
    <text evidence="1">The sequence shown here is derived from an EMBL/GenBank/DDBJ whole genome shotgun (WGS) entry which is preliminary data.</text>
</comment>
<dbReference type="EMBL" id="JAMXQS010000002">
    <property type="protein sequence ID" value="MCO6048754.1"/>
    <property type="molecule type" value="Genomic_DNA"/>
</dbReference>
<organism evidence="1 2">
    <name type="scientific">Mesorhizobium liriopis</name>
    <dbReference type="NCBI Taxonomy" id="2953882"/>
    <lineage>
        <taxon>Bacteria</taxon>
        <taxon>Pseudomonadati</taxon>
        <taxon>Pseudomonadota</taxon>
        <taxon>Alphaproteobacteria</taxon>
        <taxon>Hyphomicrobiales</taxon>
        <taxon>Phyllobacteriaceae</taxon>
        <taxon>Mesorhizobium</taxon>
    </lineage>
</organism>
<evidence type="ECO:0000313" key="2">
    <source>
        <dbReference type="Proteomes" id="UP001205906"/>
    </source>
</evidence>
<reference evidence="1 2" key="1">
    <citation type="submission" date="2022-06" db="EMBL/GenBank/DDBJ databases">
        <title>Mesorhizobium sp. strain RP14 Genome sequencing and assembly.</title>
        <authorList>
            <person name="Kim I."/>
        </authorList>
    </citation>
    <scope>NUCLEOTIDE SEQUENCE [LARGE SCALE GENOMIC DNA]</scope>
    <source>
        <strain evidence="2">RP14(2022)</strain>
    </source>
</reference>
<dbReference type="RefSeq" id="WP_252815872.1">
    <property type="nucleotide sequence ID" value="NZ_JAMXQS010000002.1"/>
</dbReference>